<organism evidence="2 3">
    <name type="scientific">Fukomys damarensis</name>
    <name type="common">Damaraland mole rat</name>
    <name type="synonym">Cryptomys damarensis</name>
    <dbReference type="NCBI Taxonomy" id="885580"/>
    <lineage>
        <taxon>Eukaryota</taxon>
        <taxon>Metazoa</taxon>
        <taxon>Chordata</taxon>
        <taxon>Craniata</taxon>
        <taxon>Vertebrata</taxon>
        <taxon>Euteleostomi</taxon>
        <taxon>Mammalia</taxon>
        <taxon>Eutheria</taxon>
        <taxon>Euarchontoglires</taxon>
        <taxon>Glires</taxon>
        <taxon>Rodentia</taxon>
        <taxon>Hystricomorpha</taxon>
        <taxon>Bathyergidae</taxon>
        <taxon>Fukomys</taxon>
    </lineage>
</organism>
<dbReference type="AlphaFoldDB" id="A0A091DVI9"/>
<keyword evidence="3" id="KW-1185">Reference proteome</keyword>
<reference evidence="2 3" key="1">
    <citation type="submission" date="2013-11" db="EMBL/GenBank/DDBJ databases">
        <title>The Damaraland mole rat (Fukomys damarensis) genome and evolution of African mole rats.</title>
        <authorList>
            <person name="Gladyshev V.N."/>
            <person name="Fang X."/>
        </authorList>
    </citation>
    <scope>NUCLEOTIDE SEQUENCE [LARGE SCALE GENOMIC DNA]</scope>
    <source>
        <tissue evidence="2">Liver</tissue>
    </source>
</reference>
<protein>
    <submittedName>
        <fullName evidence="2">Uncharacterized protein</fullName>
    </submittedName>
</protein>
<gene>
    <name evidence="2" type="ORF">H920_03505</name>
</gene>
<feature type="region of interest" description="Disordered" evidence="1">
    <location>
        <begin position="65"/>
        <end position="101"/>
    </location>
</feature>
<evidence type="ECO:0000313" key="3">
    <source>
        <dbReference type="Proteomes" id="UP000028990"/>
    </source>
</evidence>
<name>A0A091DVI9_FUKDA</name>
<proteinExistence type="predicted"/>
<accession>A0A091DVI9</accession>
<dbReference type="EMBL" id="KN121889">
    <property type="protein sequence ID" value="KFO35107.1"/>
    <property type="molecule type" value="Genomic_DNA"/>
</dbReference>
<dbReference type="Proteomes" id="UP000028990">
    <property type="component" value="Unassembled WGS sequence"/>
</dbReference>
<evidence type="ECO:0000313" key="2">
    <source>
        <dbReference type="EMBL" id="KFO35107.1"/>
    </source>
</evidence>
<feature type="compositionally biased region" description="Basic and acidic residues" evidence="1">
    <location>
        <begin position="65"/>
        <end position="75"/>
    </location>
</feature>
<sequence>MRLTEGGHQHSHLLATGEIPEAWRPLRSLQRLLSSPGHGKSDEAGTTWENFQGKGAWVFDQCEGSRDGHQLREKNQPPWSSTMALTKPSGCRNAQDTDDGIIRPMAVGSNRRRNRDCDKAFHNQ</sequence>
<evidence type="ECO:0000256" key="1">
    <source>
        <dbReference type="SAM" id="MobiDB-lite"/>
    </source>
</evidence>